<evidence type="ECO:0000313" key="2">
    <source>
        <dbReference type="EMBL" id="PNI03350.1"/>
    </source>
</evidence>
<dbReference type="GO" id="GO:0015074">
    <property type="term" value="P:DNA integration"/>
    <property type="evidence" value="ECO:0007669"/>
    <property type="project" value="InterPro"/>
</dbReference>
<gene>
    <name evidence="2" type="ORF">C1N32_15925</name>
</gene>
<reference evidence="2 3" key="1">
    <citation type="submission" date="2018-01" db="EMBL/GenBank/DDBJ databases">
        <title>Draft genome sequences of six Vibrio diazotrophicus strains isolated from deep-sea sediments of the Baltic Sea.</title>
        <authorList>
            <person name="Castillo D."/>
            <person name="Vandieken V."/>
            <person name="Chiang O."/>
            <person name="Middelboe M."/>
        </authorList>
    </citation>
    <scope>NUCLEOTIDE SEQUENCE [LARGE SCALE GENOMIC DNA]</scope>
    <source>
        <strain evidence="2 3">60.27F</strain>
    </source>
</reference>
<dbReference type="RefSeq" id="WP_146029427.1">
    <property type="nucleotide sequence ID" value="NZ_POSI01000010.1"/>
</dbReference>
<dbReference type="InterPro" id="IPR012337">
    <property type="entry name" value="RNaseH-like_sf"/>
</dbReference>
<dbReference type="AlphaFoldDB" id="A0A2J8H075"/>
<proteinExistence type="predicted"/>
<feature type="domain" description="Integrase catalytic" evidence="1">
    <location>
        <begin position="6"/>
        <end position="36"/>
    </location>
</feature>
<dbReference type="EMBL" id="POSK01000011">
    <property type="protein sequence ID" value="PNI03350.1"/>
    <property type="molecule type" value="Genomic_DNA"/>
</dbReference>
<organism evidence="2 3">
    <name type="scientific">Vibrio diazotrophicus</name>
    <dbReference type="NCBI Taxonomy" id="685"/>
    <lineage>
        <taxon>Bacteria</taxon>
        <taxon>Pseudomonadati</taxon>
        <taxon>Pseudomonadota</taxon>
        <taxon>Gammaproteobacteria</taxon>
        <taxon>Vibrionales</taxon>
        <taxon>Vibrionaceae</taxon>
        <taxon>Vibrio</taxon>
    </lineage>
</organism>
<evidence type="ECO:0000259" key="1">
    <source>
        <dbReference type="Pfam" id="PF13683"/>
    </source>
</evidence>
<dbReference type="Proteomes" id="UP000236449">
    <property type="component" value="Unassembled WGS sequence"/>
</dbReference>
<dbReference type="InterPro" id="IPR001584">
    <property type="entry name" value="Integrase_cat-core"/>
</dbReference>
<feature type="non-terminal residue" evidence="2">
    <location>
        <position position="1"/>
    </location>
</feature>
<sequence>LLHECKDIVELKQLVKESINIYNNMRPHLSLGKRTPNEVHEKANC</sequence>
<evidence type="ECO:0000313" key="3">
    <source>
        <dbReference type="Proteomes" id="UP000236449"/>
    </source>
</evidence>
<comment type="caution">
    <text evidence="2">The sequence shown here is derived from an EMBL/GenBank/DDBJ whole genome shotgun (WGS) entry which is preliminary data.</text>
</comment>
<protein>
    <submittedName>
        <fullName evidence="2">IS3 family transposase</fullName>
    </submittedName>
</protein>
<name>A0A2J8H075_VIBDI</name>
<accession>A0A2J8H075</accession>
<dbReference type="OrthoDB" id="9810995at2"/>
<dbReference type="Pfam" id="PF13683">
    <property type="entry name" value="rve_3"/>
    <property type="match status" value="1"/>
</dbReference>
<dbReference type="SUPFAM" id="SSF53098">
    <property type="entry name" value="Ribonuclease H-like"/>
    <property type="match status" value="1"/>
</dbReference>